<protein>
    <submittedName>
        <fullName evidence="1">Uncharacterized protein</fullName>
    </submittedName>
</protein>
<reference evidence="1" key="1">
    <citation type="submission" date="2023-06" db="EMBL/GenBank/DDBJ databases">
        <title>Genome-scale phylogeny and comparative genomics of the fungal order Sordariales.</title>
        <authorList>
            <consortium name="Lawrence Berkeley National Laboratory"/>
            <person name="Hensen N."/>
            <person name="Bonometti L."/>
            <person name="Westerberg I."/>
            <person name="Brannstrom I.O."/>
            <person name="Guillou S."/>
            <person name="Cros-Aarteil S."/>
            <person name="Calhoun S."/>
            <person name="Haridas S."/>
            <person name="Kuo A."/>
            <person name="Mondo S."/>
            <person name="Pangilinan J."/>
            <person name="Riley R."/>
            <person name="LaButti K."/>
            <person name="Andreopoulos B."/>
            <person name="Lipzen A."/>
            <person name="Chen C."/>
            <person name="Yanf M."/>
            <person name="Daum C."/>
            <person name="Ng V."/>
            <person name="Clum A."/>
            <person name="Steindorff A."/>
            <person name="Ohm R."/>
            <person name="Martin F."/>
            <person name="Silar P."/>
            <person name="Natvig D."/>
            <person name="Lalanne C."/>
            <person name="Gautier V."/>
            <person name="Ament-velasquez S.L."/>
            <person name="Kruys A."/>
            <person name="Hutchinson M.I."/>
            <person name="Powell A.J."/>
            <person name="Barry K."/>
            <person name="Miller A.N."/>
            <person name="Grigoriev I.V."/>
            <person name="Debuchy R."/>
            <person name="Gladieux P."/>
            <person name="Thoren M.H."/>
            <person name="Johannesson H."/>
        </authorList>
    </citation>
    <scope>NUCLEOTIDE SEQUENCE</scope>
    <source>
        <strain evidence="1">SMH3187-1</strain>
    </source>
</reference>
<comment type="caution">
    <text evidence="1">The sequence shown here is derived from an EMBL/GenBank/DDBJ whole genome shotgun (WGS) entry which is preliminary data.</text>
</comment>
<gene>
    <name evidence="1" type="ORF">B0T18DRAFT_415420</name>
</gene>
<evidence type="ECO:0000313" key="2">
    <source>
        <dbReference type="Proteomes" id="UP001172155"/>
    </source>
</evidence>
<evidence type="ECO:0000313" key="1">
    <source>
        <dbReference type="EMBL" id="KAK0743543.1"/>
    </source>
</evidence>
<keyword evidence="2" id="KW-1185">Reference proteome</keyword>
<name>A0AA40EQD9_9PEZI</name>
<dbReference type="Proteomes" id="UP001172155">
    <property type="component" value="Unassembled WGS sequence"/>
</dbReference>
<organism evidence="1 2">
    <name type="scientific">Schizothecium vesticola</name>
    <dbReference type="NCBI Taxonomy" id="314040"/>
    <lineage>
        <taxon>Eukaryota</taxon>
        <taxon>Fungi</taxon>
        <taxon>Dikarya</taxon>
        <taxon>Ascomycota</taxon>
        <taxon>Pezizomycotina</taxon>
        <taxon>Sordariomycetes</taxon>
        <taxon>Sordariomycetidae</taxon>
        <taxon>Sordariales</taxon>
        <taxon>Schizotheciaceae</taxon>
        <taxon>Schizothecium</taxon>
    </lineage>
</organism>
<accession>A0AA40EQD9</accession>
<proteinExistence type="predicted"/>
<dbReference type="AlphaFoldDB" id="A0AA40EQD9"/>
<sequence length="64" mass="7298">MADGHHVHRFHIYRFRIRRPILTAFVLPTSRPPPSQFHTPTTAAYSLSSHSVPSYGAFLARLLL</sequence>
<dbReference type="EMBL" id="JAUKUD010000005">
    <property type="protein sequence ID" value="KAK0743543.1"/>
    <property type="molecule type" value="Genomic_DNA"/>
</dbReference>